<reference evidence="3 4" key="1">
    <citation type="submission" date="2021-03" db="EMBL/GenBank/DDBJ databases">
        <title>Sequencing the genomes of 1000 actinobacteria strains.</title>
        <authorList>
            <person name="Klenk H.-P."/>
        </authorList>
    </citation>
    <scope>NUCLEOTIDE SEQUENCE [LARGE SCALE GENOMIC DNA]</scope>
    <source>
        <strain evidence="3 4">DSM 44580</strain>
    </source>
</reference>
<proteinExistence type="predicted"/>
<sequence>MPLPALQRVLPPVAVLLAAAGGCAVVLAADPTTPGGVLPTCPTKLLFGIVCPGCGSLRMIYSLLHGRLGDALHYNAVGLLAVAVLVPTWLLWTANRARGRPHRSWTTLRWAPVVVLVITLAWFVVRNIPLAPFTALRV</sequence>
<evidence type="ECO:0008006" key="5">
    <source>
        <dbReference type="Google" id="ProtNLM"/>
    </source>
</evidence>
<evidence type="ECO:0000256" key="2">
    <source>
        <dbReference type="SAM" id="SignalP"/>
    </source>
</evidence>
<feature type="transmembrane region" description="Helical" evidence="1">
    <location>
        <begin position="44"/>
        <end position="64"/>
    </location>
</feature>
<keyword evidence="1" id="KW-1133">Transmembrane helix</keyword>
<comment type="caution">
    <text evidence="3">The sequence shown here is derived from an EMBL/GenBank/DDBJ whole genome shotgun (WGS) entry which is preliminary data.</text>
</comment>
<protein>
    <recommendedName>
        <fullName evidence="5">DUF2752 domain-containing protein</fullName>
    </recommendedName>
</protein>
<keyword evidence="1" id="KW-0812">Transmembrane</keyword>
<keyword evidence="4" id="KW-1185">Reference proteome</keyword>
<gene>
    <name evidence="3" type="ORF">JOF53_002953</name>
</gene>
<evidence type="ECO:0000313" key="3">
    <source>
        <dbReference type="EMBL" id="MBP2474081.1"/>
    </source>
</evidence>
<accession>A0ABS5ACK7</accession>
<dbReference type="RefSeq" id="WP_086782677.1">
    <property type="nucleotide sequence ID" value="NZ_JAGIOO010000001.1"/>
</dbReference>
<dbReference type="Pfam" id="PF10825">
    <property type="entry name" value="DUF2752"/>
    <property type="match status" value="1"/>
</dbReference>
<name>A0ABS5ACK7_9PSEU</name>
<feature type="signal peptide" evidence="2">
    <location>
        <begin position="1"/>
        <end position="28"/>
    </location>
</feature>
<feature type="transmembrane region" description="Helical" evidence="1">
    <location>
        <begin position="71"/>
        <end position="90"/>
    </location>
</feature>
<dbReference type="EMBL" id="JAGIOO010000001">
    <property type="protein sequence ID" value="MBP2474081.1"/>
    <property type="molecule type" value="Genomic_DNA"/>
</dbReference>
<keyword evidence="2" id="KW-0732">Signal</keyword>
<feature type="transmembrane region" description="Helical" evidence="1">
    <location>
        <begin position="110"/>
        <end position="128"/>
    </location>
</feature>
<feature type="chain" id="PRO_5045248262" description="DUF2752 domain-containing protein" evidence="2">
    <location>
        <begin position="29"/>
        <end position="138"/>
    </location>
</feature>
<dbReference type="Proteomes" id="UP001519363">
    <property type="component" value="Unassembled WGS sequence"/>
</dbReference>
<dbReference type="InterPro" id="IPR021215">
    <property type="entry name" value="DUF2752"/>
</dbReference>
<keyword evidence="1" id="KW-0472">Membrane</keyword>
<organism evidence="3 4">
    <name type="scientific">Crossiella equi</name>
    <dbReference type="NCBI Taxonomy" id="130796"/>
    <lineage>
        <taxon>Bacteria</taxon>
        <taxon>Bacillati</taxon>
        <taxon>Actinomycetota</taxon>
        <taxon>Actinomycetes</taxon>
        <taxon>Pseudonocardiales</taxon>
        <taxon>Pseudonocardiaceae</taxon>
        <taxon>Crossiella</taxon>
    </lineage>
</organism>
<evidence type="ECO:0000313" key="4">
    <source>
        <dbReference type="Proteomes" id="UP001519363"/>
    </source>
</evidence>
<evidence type="ECO:0000256" key="1">
    <source>
        <dbReference type="SAM" id="Phobius"/>
    </source>
</evidence>